<keyword evidence="1" id="KW-0813">Transport</keyword>
<keyword evidence="3 6" id="KW-0479">Metal-binding</keyword>
<evidence type="ECO:0000313" key="10">
    <source>
        <dbReference type="EMBL" id="MCS0606647.1"/>
    </source>
</evidence>
<organism evidence="10 11">
    <name type="scientific">Massilia solisilvae</name>
    <dbReference type="NCBI Taxonomy" id="1811225"/>
    <lineage>
        <taxon>Bacteria</taxon>
        <taxon>Pseudomonadati</taxon>
        <taxon>Pseudomonadota</taxon>
        <taxon>Betaproteobacteria</taxon>
        <taxon>Burkholderiales</taxon>
        <taxon>Oxalobacteraceae</taxon>
        <taxon>Telluria group</taxon>
        <taxon>Massilia</taxon>
    </lineage>
</organism>
<evidence type="ECO:0000256" key="5">
    <source>
        <dbReference type="ARBA" id="ARBA00023004"/>
    </source>
</evidence>
<dbReference type="InterPro" id="IPR050597">
    <property type="entry name" value="Cytochrome_c_Oxidase_Subunit"/>
</dbReference>
<dbReference type="Gene3D" id="1.10.760.10">
    <property type="entry name" value="Cytochrome c-like domain"/>
    <property type="match status" value="1"/>
</dbReference>
<evidence type="ECO:0000256" key="1">
    <source>
        <dbReference type="ARBA" id="ARBA00022448"/>
    </source>
</evidence>
<name>A0ABT2BDV2_9BURK</name>
<dbReference type="RefSeq" id="WP_258854452.1">
    <property type="nucleotide sequence ID" value="NZ_JANUGV010000001.1"/>
</dbReference>
<evidence type="ECO:0000256" key="4">
    <source>
        <dbReference type="ARBA" id="ARBA00022982"/>
    </source>
</evidence>
<feature type="signal peptide" evidence="8">
    <location>
        <begin position="1"/>
        <end position="21"/>
    </location>
</feature>
<keyword evidence="4" id="KW-0249">Electron transport</keyword>
<proteinExistence type="predicted"/>
<dbReference type="InterPro" id="IPR036909">
    <property type="entry name" value="Cyt_c-like_dom_sf"/>
</dbReference>
<evidence type="ECO:0000256" key="8">
    <source>
        <dbReference type="SAM" id="SignalP"/>
    </source>
</evidence>
<dbReference type="Proteomes" id="UP001205861">
    <property type="component" value="Unassembled WGS sequence"/>
</dbReference>
<dbReference type="Pfam" id="PF13442">
    <property type="entry name" value="Cytochrome_CBB3"/>
    <property type="match status" value="1"/>
</dbReference>
<protein>
    <submittedName>
        <fullName evidence="10">C-type cytochrome</fullName>
    </submittedName>
</protein>
<reference evidence="10 11" key="1">
    <citation type="submission" date="2022-08" db="EMBL/GenBank/DDBJ databases">
        <title>Reclassification of Massilia species as members of the genera Telluria, Duganella, Pseudoduganella, Mokoshia gen. nov. and Zemynaea gen. nov. using orthogonal and non-orthogonal genome-based approaches.</title>
        <authorList>
            <person name="Bowman J.P."/>
        </authorList>
    </citation>
    <scope>NUCLEOTIDE SEQUENCE [LARGE SCALE GENOMIC DNA]</scope>
    <source>
        <strain evidence="10 11">JCM 31607</strain>
    </source>
</reference>
<keyword evidence="11" id="KW-1185">Reference proteome</keyword>
<dbReference type="EMBL" id="JANUGV010000001">
    <property type="protein sequence ID" value="MCS0606647.1"/>
    <property type="molecule type" value="Genomic_DNA"/>
</dbReference>
<evidence type="ECO:0000313" key="11">
    <source>
        <dbReference type="Proteomes" id="UP001205861"/>
    </source>
</evidence>
<comment type="caution">
    <text evidence="10">The sequence shown here is derived from an EMBL/GenBank/DDBJ whole genome shotgun (WGS) entry which is preliminary data.</text>
</comment>
<keyword evidence="5 6" id="KW-0408">Iron</keyword>
<dbReference type="PROSITE" id="PS51007">
    <property type="entry name" value="CYTC"/>
    <property type="match status" value="1"/>
</dbReference>
<evidence type="ECO:0000256" key="6">
    <source>
        <dbReference type="PROSITE-ProRule" id="PRU00433"/>
    </source>
</evidence>
<accession>A0ABT2BDV2</accession>
<dbReference type="PRINTS" id="PR00605">
    <property type="entry name" value="CYTCHROMECIC"/>
</dbReference>
<dbReference type="PANTHER" id="PTHR33751">
    <property type="entry name" value="CBB3-TYPE CYTOCHROME C OXIDASE SUBUNIT FIXP"/>
    <property type="match status" value="1"/>
</dbReference>
<dbReference type="PROSITE" id="PS51257">
    <property type="entry name" value="PROKAR_LIPOPROTEIN"/>
    <property type="match status" value="1"/>
</dbReference>
<feature type="chain" id="PRO_5047097114" evidence="8">
    <location>
        <begin position="22"/>
        <end position="178"/>
    </location>
</feature>
<dbReference type="InterPro" id="IPR009056">
    <property type="entry name" value="Cyt_c-like_dom"/>
</dbReference>
<evidence type="ECO:0000256" key="3">
    <source>
        <dbReference type="ARBA" id="ARBA00022723"/>
    </source>
</evidence>
<evidence type="ECO:0000259" key="9">
    <source>
        <dbReference type="PROSITE" id="PS51007"/>
    </source>
</evidence>
<dbReference type="InterPro" id="IPR008168">
    <property type="entry name" value="Cyt_C_IC"/>
</dbReference>
<dbReference type="PANTHER" id="PTHR33751:SF13">
    <property type="entry name" value="CYTOCHROME BC1 COMPLEX CYTOCHROME C SUBUNIT"/>
    <property type="match status" value="1"/>
</dbReference>
<evidence type="ECO:0000256" key="2">
    <source>
        <dbReference type="ARBA" id="ARBA00022617"/>
    </source>
</evidence>
<keyword evidence="8" id="KW-0732">Signal</keyword>
<feature type="domain" description="Cytochrome c" evidence="9">
    <location>
        <begin position="61"/>
        <end position="139"/>
    </location>
</feature>
<dbReference type="SUPFAM" id="SSF46626">
    <property type="entry name" value="Cytochrome c"/>
    <property type="match status" value="1"/>
</dbReference>
<evidence type="ECO:0000256" key="7">
    <source>
        <dbReference type="SAM" id="MobiDB-lite"/>
    </source>
</evidence>
<feature type="region of interest" description="Disordered" evidence="7">
    <location>
        <begin position="142"/>
        <end position="178"/>
    </location>
</feature>
<gene>
    <name evidence="10" type="ORF">NX773_00520</name>
</gene>
<sequence>MRQPAINRLLLCALALSLLMAGCYREQRPTKAPPAASSTQGHSYAASVEAPVKNRYEENAFAVSQGKQWFRAYNCAGCHGQGGGGMGPPLMDDKWRYGSDPESIFNSISQGRPNGMPSFGAHVPEDQIWQLVAYVRSMSGQLREDVAGTRSDNLSASKPESRRKRETPTHEQTPAVEH</sequence>
<keyword evidence="2 6" id="KW-0349">Heme</keyword>